<sequence length="240" mass="26232">MKHTTLDLTVDLPQFREQVPLLPNDEDAPPVLKASHKTNSNTDTDSSKKPVENGVKEKESTSNGVPVKTEGEPPEKKRRILENIHYEDLEGANEGSDTQELKLSRMNTSSTQASHPPPLSALASICQQCARPVRVGAGAAVGALGELSPGGALMRTHRAASMAQLIPADVKCELHRLYISCGELIREVWRRFPQPGATDEEITALHYFYEALLRHDADAPSKPDDRHGVRQVRHVAAEAG</sequence>
<reference evidence="2 3" key="1">
    <citation type="journal article" date="2015" name="Genome Biol. Evol.">
        <title>The genome of winter moth (Operophtera brumata) provides a genomic perspective on sexual dimorphism and phenology.</title>
        <authorList>
            <person name="Derks M.F."/>
            <person name="Smit S."/>
            <person name="Salis L."/>
            <person name="Schijlen E."/>
            <person name="Bossers A."/>
            <person name="Mateman C."/>
            <person name="Pijl A.S."/>
            <person name="de Ridder D."/>
            <person name="Groenen M.A."/>
            <person name="Visser M.E."/>
            <person name="Megens H.J."/>
        </authorList>
    </citation>
    <scope>NUCLEOTIDE SEQUENCE [LARGE SCALE GENOMIC DNA]</scope>
    <source>
        <strain evidence="2">WM2013NL</strain>
        <tissue evidence="2">Head and thorax</tissue>
    </source>
</reference>
<name>A0A0L7LNZ1_OPEBR</name>
<dbReference type="EMBL" id="JTDY01000424">
    <property type="protein sequence ID" value="KOB77253.1"/>
    <property type="molecule type" value="Genomic_DNA"/>
</dbReference>
<comment type="caution">
    <text evidence="2">The sequence shown here is derived from an EMBL/GenBank/DDBJ whole genome shotgun (WGS) entry which is preliminary data.</text>
</comment>
<evidence type="ECO:0000256" key="1">
    <source>
        <dbReference type="SAM" id="MobiDB-lite"/>
    </source>
</evidence>
<dbReference type="STRING" id="104452.A0A0L7LNZ1"/>
<dbReference type="AlphaFoldDB" id="A0A0L7LNZ1"/>
<feature type="compositionally biased region" description="Polar residues" evidence="1">
    <location>
        <begin position="105"/>
        <end position="114"/>
    </location>
</feature>
<proteinExistence type="predicted"/>
<accession>A0A0L7LNZ1</accession>
<evidence type="ECO:0000313" key="3">
    <source>
        <dbReference type="Proteomes" id="UP000037510"/>
    </source>
</evidence>
<evidence type="ECO:0000313" key="2">
    <source>
        <dbReference type="EMBL" id="KOB77253.1"/>
    </source>
</evidence>
<protein>
    <submittedName>
        <fullName evidence="2">General transcription factor IIH subunit 1</fullName>
    </submittedName>
</protein>
<dbReference type="Proteomes" id="UP000037510">
    <property type="component" value="Unassembled WGS sequence"/>
</dbReference>
<organism evidence="2 3">
    <name type="scientific">Operophtera brumata</name>
    <name type="common">Winter moth</name>
    <name type="synonym">Phalaena brumata</name>
    <dbReference type="NCBI Taxonomy" id="104452"/>
    <lineage>
        <taxon>Eukaryota</taxon>
        <taxon>Metazoa</taxon>
        <taxon>Ecdysozoa</taxon>
        <taxon>Arthropoda</taxon>
        <taxon>Hexapoda</taxon>
        <taxon>Insecta</taxon>
        <taxon>Pterygota</taxon>
        <taxon>Neoptera</taxon>
        <taxon>Endopterygota</taxon>
        <taxon>Lepidoptera</taxon>
        <taxon>Glossata</taxon>
        <taxon>Ditrysia</taxon>
        <taxon>Geometroidea</taxon>
        <taxon>Geometridae</taxon>
        <taxon>Larentiinae</taxon>
        <taxon>Operophtera</taxon>
    </lineage>
</organism>
<keyword evidence="3" id="KW-1185">Reference proteome</keyword>
<feature type="compositionally biased region" description="Basic and acidic residues" evidence="1">
    <location>
        <begin position="45"/>
        <end position="60"/>
    </location>
</feature>
<feature type="compositionally biased region" description="Basic and acidic residues" evidence="1">
    <location>
        <begin position="69"/>
        <end position="88"/>
    </location>
</feature>
<gene>
    <name evidence="2" type="ORF">OBRU01_04437</name>
</gene>
<feature type="region of interest" description="Disordered" evidence="1">
    <location>
        <begin position="1"/>
        <end position="116"/>
    </location>
</feature>